<comment type="function">
    <text evidence="9">Part of the ABC transporter complex (TC 3.A.1.6.1) involved in sulfate/thiosulfate import.</text>
</comment>
<keyword evidence="6 9" id="KW-0764">Sulfate transport</keyword>
<feature type="transmembrane region" description="Helical" evidence="9">
    <location>
        <begin position="200"/>
        <end position="218"/>
    </location>
</feature>
<protein>
    <recommendedName>
        <fullName evidence="9">Sulfate transport system permease protein CysT</fullName>
    </recommendedName>
</protein>
<dbReference type="InterPro" id="IPR035906">
    <property type="entry name" value="MetI-like_sf"/>
</dbReference>
<feature type="transmembrane region" description="Helical" evidence="9">
    <location>
        <begin position="254"/>
        <end position="275"/>
    </location>
</feature>
<comment type="similarity">
    <text evidence="9">Belongs to the binding-protein-dependent transport system permease family. CysTW subfamily.</text>
</comment>
<feature type="transmembrane region" description="Helical" evidence="9">
    <location>
        <begin position="68"/>
        <end position="98"/>
    </location>
</feature>
<dbReference type="NCBIfam" id="TIGR00969">
    <property type="entry name" value="3a0106s02"/>
    <property type="match status" value="1"/>
</dbReference>
<evidence type="ECO:0000256" key="1">
    <source>
        <dbReference type="ARBA" id="ARBA00004651"/>
    </source>
</evidence>
<evidence type="ECO:0000256" key="7">
    <source>
        <dbReference type="ARBA" id="ARBA00023136"/>
    </source>
</evidence>
<evidence type="ECO:0000313" key="12">
    <source>
        <dbReference type="Proteomes" id="UP001151081"/>
    </source>
</evidence>
<sequence>MSTTVELSGARSTGRSRARRQPLGKLGLRVAAGTYLLLMVALPVATLAREGLSKGLTELGRALLHPVARGAVLLTLETALVMAAVNAVMGTLIAYVLVRYQFPGRKLLDVLIDLPFAIPTLVTGMMIVTLLGPHAALGQLFEAAGLRVVYAPPAIILSLLFVTLPLVVRTVQPVLMELDGADEEAAFTLGASEWTTFRRVTLPAIAPAIVSGALQSFARALGEFGSVVVVAGNIPRRTLTAAVHVFGEVESGDVHAASAMSLVLVTISFCVVLVVSARQRGAHG</sequence>
<dbReference type="Gene3D" id="1.10.3720.10">
    <property type="entry name" value="MetI-like"/>
    <property type="match status" value="1"/>
</dbReference>
<comment type="subcellular location">
    <subcellularLocation>
        <location evidence="1">Cell membrane</location>
        <topology evidence="1">Multi-pass membrane protein</topology>
    </subcellularLocation>
</comment>
<evidence type="ECO:0000256" key="3">
    <source>
        <dbReference type="ARBA" id="ARBA00022448"/>
    </source>
</evidence>
<dbReference type="PANTHER" id="PTHR30406">
    <property type="entry name" value="SULFATE TRANSPORT SYSTEM PERMEASE PROTEIN"/>
    <property type="match status" value="1"/>
</dbReference>
<comment type="subunit">
    <text evidence="2">The complex is composed of two ATP-binding proteins (CysA), two transmembrane proteins (CysT and CysW) and a solute-binding protein (CysP).</text>
</comment>
<evidence type="ECO:0000256" key="9">
    <source>
        <dbReference type="RuleBase" id="RU366001"/>
    </source>
</evidence>
<comment type="caution">
    <text evidence="9">Lacks conserved residue(s) required for the propagation of feature annotation.</text>
</comment>
<evidence type="ECO:0000256" key="8">
    <source>
        <dbReference type="ARBA" id="ARBA00025323"/>
    </source>
</evidence>
<comment type="function">
    <text evidence="8">Part of the ABC transporter complex CysAWTP (TC 3.A.1.6.1) involved in sulfate/thiosulfate import. Probably responsible for the translocation of the substrate across the membrane.</text>
</comment>
<keyword evidence="3 9" id="KW-0813">Transport</keyword>
<keyword evidence="5 9" id="KW-1133">Transmembrane helix</keyword>
<keyword evidence="4 9" id="KW-0812">Transmembrane</keyword>
<feature type="transmembrane region" description="Helical" evidence="9">
    <location>
        <begin position="26"/>
        <end position="48"/>
    </location>
</feature>
<comment type="caution">
    <text evidence="11">The sequence shown here is derived from an EMBL/GenBank/DDBJ whole genome shotgun (WGS) entry which is preliminary data.</text>
</comment>
<evidence type="ECO:0000256" key="2">
    <source>
        <dbReference type="ARBA" id="ARBA00011779"/>
    </source>
</evidence>
<dbReference type="SUPFAM" id="SSF161098">
    <property type="entry name" value="MetI-like"/>
    <property type="match status" value="1"/>
</dbReference>
<evidence type="ECO:0000256" key="5">
    <source>
        <dbReference type="ARBA" id="ARBA00022989"/>
    </source>
</evidence>
<name>A0A9X3XBG4_9BACT</name>
<dbReference type="GO" id="GO:0005886">
    <property type="term" value="C:plasma membrane"/>
    <property type="evidence" value="ECO:0007669"/>
    <property type="project" value="UniProtKB-SubCell"/>
</dbReference>
<gene>
    <name evidence="11" type="primary">cysT</name>
    <name evidence="11" type="ORF">KEG57_42335</name>
</gene>
<feature type="transmembrane region" description="Helical" evidence="9">
    <location>
        <begin position="150"/>
        <end position="168"/>
    </location>
</feature>
<dbReference type="NCBIfam" id="TIGR02139">
    <property type="entry name" value="permease_CysT"/>
    <property type="match status" value="1"/>
</dbReference>
<keyword evidence="12" id="KW-1185">Reference proteome</keyword>
<evidence type="ECO:0000256" key="4">
    <source>
        <dbReference type="ARBA" id="ARBA00022692"/>
    </source>
</evidence>
<organism evidence="11 12">
    <name type="scientific">Polyangium jinanense</name>
    <dbReference type="NCBI Taxonomy" id="2829994"/>
    <lineage>
        <taxon>Bacteria</taxon>
        <taxon>Pseudomonadati</taxon>
        <taxon>Myxococcota</taxon>
        <taxon>Polyangia</taxon>
        <taxon>Polyangiales</taxon>
        <taxon>Polyangiaceae</taxon>
        <taxon>Polyangium</taxon>
    </lineage>
</organism>
<dbReference type="PANTHER" id="PTHR30406:SF8">
    <property type="entry name" value="SULFATE TRANSPORT SYSTEM PERMEASE PROTEIN CYST"/>
    <property type="match status" value="1"/>
</dbReference>
<dbReference type="PROSITE" id="PS50928">
    <property type="entry name" value="ABC_TM1"/>
    <property type="match status" value="1"/>
</dbReference>
<keyword evidence="7 9" id="KW-0472">Membrane</keyword>
<feature type="domain" description="ABC transmembrane type-1" evidence="10">
    <location>
        <begin position="72"/>
        <end position="275"/>
    </location>
</feature>
<dbReference type="AlphaFoldDB" id="A0A9X3XBG4"/>
<reference evidence="11 12" key="1">
    <citation type="submission" date="2021-04" db="EMBL/GenBank/DDBJ databases">
        <title>Genome analysis of Polyangium sp.</title>
        <authorList>
            <person name="Li Y."/>
            <person name="Wang J."/>
        </authorList>
    </citation>
    <scope>NUCLEOTIDE SEQUENCE [LARGE SCALE GENOMIC DNA]</scope>
    <source>
        <strain evidence="11 12">SDU14</strain>
    </source>
</reference>
<accession>A0A9X3XBG4</accession>
<dbReference type="RefSeq" id="WP_272421999.1">
    <property type="nucleotide sequence ID" value="NZ_JAGTJJ010000049.1"/>
</dbReference>
<dbReference type="GO" id="GO:0015419">
    <property type="term" value="F:ABC-type sulfate transporter activity"/>
    <property type="evidence" value="ECO:0007669"/>
    <property type="project" value="UniProtKB-UniRule"/>
</dbReference>
<dbReference type="EMBL" id="JAGTJJ010000049">
    <property type="protein sequence ID" value="MDC3987182.1"/>
    <property type="molecule type" value="Genomic_DNA"/>
</dbReference>
<evidence type="ECO:0000256" key="6">
    <source>
        <dbReference type="ARBA" id="ARBA00023032"/>
    </source>
</evidence>
<proteinExistence type="inferred from homology"/>
<dbReference type="CDD" id="cd06261">
    <property type="entry name" value="TM_PBP2"/>
    <property type="match status" value="1"/>
</dbReference>
<dbReference type="InterPro" id="IPR005667">
    <property type="entry name" value="Sulph_transpt2"/>
</dbReference>
<dbReference type="Pfam" id="PF00528">
    <property type="entry name" value="BPD_transp_1"/>
    <property type="match status" value="1"/>
</dbReference>
<dbReference type="Proteomes" id="UP001151081">
    <property type="component" value="Unassembled WGS sequence"/>
</dbReference>
<evidence type="ECO:0000313" key="11">
    <source>
        <dbReference type="EMBL" id="MDC3987182.1"/>
    </source>
</evidence>
<feature type="transmembrane region" description="Helical" evidence="9">
    <location>
        <begin position="110"/>
        <end position="130"/>
    </location>
</feature>
<dbReference type="InterPro" id="IPR000515">
    <property type="entry name" value="MetI-like"/>
</dbReference>
<dbReference type="InterPro" id="IPR011865">
    <property type="entry name" value="CysT_permease"/>
</dbReference>
<evidence type="ECO:0000259" key="10">
    <source>
        <dbReference type="PROSITE" id="PS50928"/>
    </source>
</evidence>